<evidence type="ECO:0000313" key="4">
    <source>
        <dbReference type="Proteomes" id="UP000319619"/>
    </source>
</evidence>
<evidence type="ECO:0000259" key="2">
    <source>
        <dbReference type="Pfam" id="PF04536"/>
    </source>
</evidence>
<dbReference type="InterPro" id="IPR042095">
    <property type="entry name" value="SUMF_sf"/>
</dbReference>
<dbReference type="PANTHER" id="PTHR23150:SF19">
    <property type="entry name" value="FORMYLGLYCINE-GENERATING ENZYME"/>
    <property type="match status" value="1"/>
</dbReference>
<reference evidence="3 4" key="1">
    <citation type="submission" date="2017-06" db="EMBL/GenBank/DDBJ databases">
        <title>Novel microbial phyla capable of carbon fixation and sulfur reduction in deep-sea sediments.</title>
        <authorList>
            <person name="Huang J."/>
            <person name="Baker B."/>
            <person name="Wang Y."/>
        </authorList>
    </citation>
    <scope>NUCLEOTIDE SEQUENCE [LARGE SCALE GENOMIC DNA]</scope>
    <source>
        <strain evidence="3">B3_LCP</strain>
    </source>
</reference>
<evidence type="ECO:0008006" key="5">
    <source>
        <dbReference type="Google" id="ProtNLM"/>
    </source>
</evidence>
<feature type="domain" description="TPM" evidence="2">
    <location>
        <begin position="287"/>
        <end position="411"/>
    </location>
</feature>
<dbReference type="Gene3D" id="3.90.1580.10">
    <property type="entry name" value="paralog of FGE (formylglycine-generating enzyme)"/>
    <property type="match status" value="1"/>
</dbReference>
<dbReference type="InterPro" id="IPR016187">
    <property type="entry name" value="CTDL_fold"/>
</dbReference>
<dbReference type="Pfam" id="PF04536">
    <property type="entry name" value="TPM_phosphatase"/>
    <property type="match status" value="1"/>
</dbReference>
<dbReference type="GO" id="GO:0120147">
    <property type="term" value="F:formylglycine-generating oxidase activity"/>
    <property type="evidence" value="ECO:0007669"/>
    <property type="project" value="TreeGrafter"/>
</dbReference>
<gene>
    <name evidence="3" type="ORF">CEE37_14390</name>
</gene>
<dbReference type="Proteomes" id="UP000319619">
    <property type="component" value="Unassembled WGS sequence"/>
</dbReference>
<comment type="caution">
    <text evidence="3">The sequence shown here is derived from an EMBL/GenBank/DDBJ whole genome shotgun (WGS) entry which is preliminary data.</text>
</comment>
<evidence type="ECO:0000313" key="3">
    <source>
        <dbReference type="EMBL" id="TKJ36901.1"/>
    </source>
</evidence>
<feature type="domain" description="Sulfatase-modifying factor enzyme-like" evidence="1">
    <location>
        <begin position="432"/>
        <end position="683"/>
    </location>
</feature>
<dbReference type="InterPro" id="IPR051043">
    <property type="entry name" value="Sulfatase_Mod_Factor_Kinase"/>
</dbReference>
<accession>A0A532UPP3</accession>
<dbReference type="PANTHER" id="PTHR23150">
    <property type="entry name" value="SULFATASE MODIFYING FACTOR 1, 2"/>
    <property type="match status" value="1"/>
</dbReference>
<dbReference type="InterPro" id="IPR007621">
    <property type="entry name" value="TPM_dom"/>
</dbReference>
<name>A0A532UPP3_UNCL8</name>
<evidence type="ECO:0000259" key="1">
    <source>
        <dbReference type="Pfam" id="PF03781"/>
    </source>
</evidence>
<dbReference type="SUPFAM" id="SSF56436">
    <property type="entry name" value="C-type lectin-like"/>
    <property type="match status" value="1"/>
</dbReference>
<dbReference type="InterPro" id="IPR005532">
    <property type="entry name" value="SUMF_dom"/>
</dbReference>
<organism evidence="3 4">
    <name type="scientific">candidate division LCP-89 bacterium B3_LCP</name>
    <dbReference type="NCBI Taxonomy" id="2012998"/>
    <lineage>
        <taxon>Bacteria</taxon>
        <taxon>Pseudomonadati</taxon>
        <taxon>Bacteria division LCP-89</taxon>
    </lineage>
</organism>
<sequence>MRRMTGLITVSLVCAYFLRAEIIYDETWDIGVDIKDIARVSIVIEKEDLPISSDGIKQTNLILTILPEGYSLTDQNATRVRFPQLTSLGGTARRCGIGLAFLRGSLRVLDSEHLIFDQSSGNWHEVQQPGTFGGLFFGIGAEALIGFLSKRIPQMTLLSTTFQFTNKIADYYHESQSQAFAEQVSYDYVWLPFHPIDPKWGPSAQKVSFTIEPLQKIDKSEPLAFLVDQVVKYLPPADDIGNNLEAKGSGRLDMAITFLPDCEREERNRNSPEDPPKVDFPRPVGYVNDFSGLLDQEEEQRIYLMIADYERKTTVQMAVLTLQSVSPYTDVDAYATDLFDDWGIGVEGKDNGILFLIVSEPRYTVLRVGYGMEAILTDEVCRTILDQDIIPEFKGGNYAGGLIRAIEEVIRILEGGVLKVPPSDVLPVMVFVGIPEGSYLRDEISYKQGKVLNDGLKHKVTLDSFSMQETEVTVEQFRQFVRETGYRTDAERNGWAYTLGSDGYPKKGKGLNWKSPGFDQSDNHPVVCVTWDDTQEFIRWLNRKGQVPPCRLPTEEEWEYAAGNGIKHTDYSWGNGNPIGRDGGNVCDETLHSVFKGRKRFKGYSDGYVYAAPVASFSPNEFGLFDMTGNVSEWCAVSDDGQYNKTRIFKGGSWDDHPFLCHIAYRGNGIRDVASTMCGFRVVIGP</sequence>
<dbReference type="Pfam" id="PF03781">
    <property type="entry name" value="FGE-sulfatase"/>
    <property type="match status" value="1"/>
</dbReference>
<protein>
    <recommendedName>
        <fullName evidence="5">Sulfatase-modifying factor enzyme domain-containing protein</fullName>
    </recommendedName>
</protein>
<dbReference type="Gene3D" id="3.10.310.50">
    <property type="match status" value="1"/>
</dbReference>
<dbReference type="AlphaFoldDB" id="A0A532UPP3"/>
<dbReference type="EMBL" id="NJBN01000014">
    <property type="protein sequence ID" value="TKJ36901.1"/>
    <property type="molecule type" value="Genomic_DNA"/>
</dbReference>
<proteinExistence type="predicted"/>